<protein>
    <submittedName>
        <fullName evidence="5">Uncharacterized protein LOC108668540 isoform X1</fullName>
    </submittedName>
</protein>
<feature type="compositionally biased region" description="Basic and acidic residues" evidence="1">
    <location>
        <begin position="205"/>
        <end position="215"/>
    </location>
</feature>
<organism evidence="4 5">
    <name type="scientific">Hyalella azteca</name>
    <name type="common">Amphipod</name>
    <dbReference type="NCBI Taxonomy" id="294128"/>
    <lineage>
        <taxon>Eukaryota</taxon>
        <taxon>Metazoa</taxon>
        <taxon>Ecdysozoa</taxon>
        <taxon>Arthropoda</taxon>
        <taxon>Crustacea</taxon>
        <taxon>Multicrustacea</taxon>
        <taxon>Malacostraca</taxon>
        <taxon>Eumalacostraca</taxon>
        <taxon>Peracarida</taxon>
        <taxon>Amphipoda</taxon>
        <taxon>Senticaudata</taxon>
        <taxon>Talitrida</taxon>
        <taxon>Talitroidea</taxon>
        <taxon>Hyalellidae</taxon>
        <taxon>Hyalella</taxon>
    </lineage>
</organism>
<feature type="region of interest" description="Disordered" evidence="1">
    <location>
        <begin position="719"/>
        <end position="757"/>
    </location>
</feature>
<evidence type="ECO:0000256" key="1">
    <source>
        <dbReference type="SAM" id="MobiDB-lite"/>
    </source>
</evidence>
<dbReference type="Proteomes" id="UP000694843">
    <property type="component" value="Unplaced"/>
</dbReference>
<proteinExistence type="predicted"/>
<evidence type="ECO:0000256" key="3">
    <source>
        <dbReference type="SAM" id="SignalP"/>
    </source>
</evidence>
<keyword evidence="2" id="KW-0812">Transmembrane</keyword>
<reference evidence="5" key="1">
    <citation type="submission" date="2025-08" db="UniProtKB">
        <authorList>
            <consortium name="RefSeq"/>
        </authorList>
    </citation>
    <scope>IDENTIFICATION</scope>
    <source>
        <tissue evidence="5">Whole organism</tissue>
    </source>
</reference>
<feature type="compositionally biased region" description="Basic and acidic residues" evidence="1">
    <location>
        <begin position="101"/>
        <end position="114"/>
    </location>
</feature>
<feature type="region of interest" description="Disordered" evidence="1">
    <location>
        <begin position="373"/>
        <end position="395"/>
    </location>
</feature>
<dbReference type="KEGG" id="hazt:108668540"/>
<dbReference type="GeneID" id="108668540"/>
<keyword evidence="3" id="KW-0732">Signal</keyword>
<keyword evidence="2" id="KW-1133">Transmembrane helix</keyword>
<feature type="region of interest" description="Disordered" evidence="1">
    <location>
        <begin position="159"/>
        <end position="333"/>
    </location>
</feature>
<feature type="compositionally biased region" description="Basic and acidic residues" evidence="1">
    <location>
        <begin position="169"/>
        <end position="179"/>
    </location>
</feature>
<evidence type="ECO:0000313" key="4">
    <source>
        <dbReference type="Proteomes" id="UP000694843"/>
    </source>
</evidence>
<feature type="compositionally biased region" description="Polar residues" evidence="1">
    <location>
        <begin position="216"/>
        <end position="245"/>
    </location>
</feature>
<feature type="compositionally biased region" description="Basic and acidic residues" evidence="1">
    <location>
        <begin position="246"/>
        <end position="257"/>
    </location>
</feature>
<feature type="compositionally biased region" description="Low complexity" evidence="1">
    <location>
        <begin position="509"/>
        <end position="523"/>
    </location>
</feature>
<feature type="region of interest" description="Disordered" evidence="1">
    <location>
        <begin position="427"/>
        <end position="579"/>
    </location>
</feature>
<feature type="compositionally biased region" description="Low complexity" evidence="1">
    <location>
        <begin position="556"/>
        <end position="568"/>
    </location>
</feature>
<dbReference type="AlphaFoldDB" id="A0A8B7NCF4"/>
<name>A0A8B7NCF4_HYAAZ</name>
<feature type="signal peptide" evidence="3">
    <location>
        <begin position="1"/>
        <end position="19"/>
    </location>
</feature>
<feature type="compositionally biased region" description="Basic and acidic residues" evidence="1">
    <location>
        <begin position="492"/>
        <end position="502"/>
    </location>
</feature>
<feature type="region of interest" description="Disordered" evidence="1">
    <location>
        <begin position="95"/>
        <end position="116"/>
    </location>
</feature>
<feature type="compositionally biased region" description="Basic and acidic residues" evidence="1">
    <location>
        <begin position="719"/>
        <end position="741"/>
    </location>
</feature>
<sequence>MIRLRPTLVLSWLAVATFAASSPIKAPQIASGKDHYSRALPSVVHTPIPLEGSRGQDISVVPAPIPLEGSRGQDMSTEARISPDVNNKIQILTSNSKNHVKGNDPHGSRMDGSKTENIIGREATSFEELDEAEMNEEAVISLQKLESVSAEEKGLAALKITETQEAPSDDQKGLEKTAEIDNEETTGPLVERLPASKNNVPLTVSDDRPSEKIHTEQQTGKNYMSLSMDQEISASQNVEGSSVELSENKDSVEKTGKQDTYSEGDREQSSIKETLNTVGENLENYQDLPNQPDYQKSVNPFNQQQSDNPAGSVSPNQDHIPQSAAKNNEKTSLHDVVQEFPAEDEQKQVQKVTVKETGAIGDQNSKIVSQKVAHPTHALRGGDAITNKQGGTKRVKETSKLLPETVERKNPLAMFPQLNPDISAAKNAMSSEEHLSHGSNPVLDNVGVVDVSSSPVTLESRPHISAPEANGNMSSQSKQKVHPKLRGGATHPKNDPESRNHDSSNIVHSSPQNTNNVPSVNNNLHPKLREQKGESNGENFNSINGESKHPKLNGRTASKASKKSNTNSETDSKIEEAVAEATSLENNHLALGKTSPMLVTKSPGPEIISPTYLPGSKNPTLSDIKSPVPQGKSPIVPVIKSPVLEEKTPTIPVIKSPVPNGKSSSFSVTNKPDFSLNHKVIQKESLNAPKPKQKEVFNSQMSFDISEAAKNAEKVLMKTRNRNKEAHPKSEEGRNDVKNAKDANQNRGVKSHKSKNKKASDMMATIAIILITLITIVTIIGVYCKKLSLLVCRFTQQRYGPLSTEEEDELPLYSRYEPPYDAWKQMS</sequence>
<feature type="compositionally biased region" description="Polar residues" evidence="1">
    <location>
        <begin position="536"/>
        <end position="545"/>
    </location>
</feature>
<accession>A0A8B7NCF4</accession>
<feature type="compositionally biased region" description="Polar residues" evidence="1">
    <location>
        <begin position="271"/>
        <end position="326"/>
    </location>
</feature>
<evidence type="ECO:0000256" key="2">
    <source>
        <dbReference type="SAM" id="Phobius"/>
    </source>
</evidence>
<evidence type="ECO:0000313" key="5">
    <source>
        <dbReference type="RefSeq" id="XP_018011264.1"/>
    </source>
</evidence>
<dbReference type="RefSeq" id="XP_018011264.1">
    <property type="nucleotide sequence ID" value="XM_018155775.2"/>
</dbReference>
<feature type="chain" id="PRO_5034544229" evidence="3">
    <location>
        <begin position="20"/>
        <end position="827"/>
    </location>
</feature>
<keyword evidence="4" id="KW-1185">Reference proteome</keyword>
<gene>
    <name evidence="5" type="primary">LOC108668540</name>
</gene>
<keyword evidence="2" id="KW-0472">Membrane</keyword>
<feature type="transmembrane region" description="Helical" evidence="2">
    <location>
        <begin position="762"/>
        <end position="784"/>
    </location>
</feature>